<accession>A0A655ILP8</accession>
<evidence type="ECO:0000313" key="2">
    <source>
        <dbReference type="EMBL" id="COW01548.1"/>
    </source>
</evidence>
<feature type="region of interest" description="Disordered" evidence="1">
    <location>
        <begin position="1"/>
        <end position="28"/>
    </location>
</feature>
<gene>
    <name evidence="2" type="ORF">ERS007720_01429</name>
</gene>
<sequence>MATARSADGLTARLGEPPHGVASNAWTSPTSGRFPSSVTVIAVPATGVGRWSRNRFDGSTIPSIPLSCRRKHPTSSAAPNRFLTPRTIRSAPLRSPSKCSTTSTRCSSERGPAMAPSFVTWPTRINATSLALAAAVRAAVTARTCVTPPVTPSASLVDMVCTESTMTSAGCTVSIWSSTVCTSDCAAR</sequence>
<dbReference type="Proteomes" id="UP000044938">
    <property type="component" value="Unassembled WGS sequence"/>
</dbReference>
<evidence type="ECO:0000313" key="3">
    <source>
        <dbReference type="Proteomes" id="UP000044938"/>
    </source>
</evidence>
<organism evidence="2 3">
    <name type="scientific">Mycobacterium tuberculosis</name>
    <dbReference type="NCBI Taxonomy" id="1773"/>
    <lineage>
        <taxon>Bacteria</taxon>
        <taxon>Bacillati</taxon>
        <taxon>Actinomycetota</taxon>
        <taxon>Actinomycetes</taxon>
        <taxon>Mycobacteriales</taxon>
        <taxon>Mycobacteriaceae</taxon>
        <taxon>Mycobacterium</taxon>
        <taxon>Mycobacterium tuberculosis complex</taxon>
    </lineage>
</organism>
<protein>
    <submittedName>
        <fullName evidence="2">Uncharacterized protein</fullName>
    </submittedName>
</protein>
<dbReference type="EMBL" id="CSAJ01000143">
    <property type="protein sequence ID" value="COW01548.1"/>
    <property type="molecule type" value="Genomic_DNA"/>
</dbReference>
<dbReference type="AlphaFoldDB" id="A0A655ILP8"/>
<evidence type="ECO:0000256" key="1">
    <source>
        <dbReference type="SAM" id="MobiDB-lite"/>
    </source>
</evidence>
<name>A0A655ILP8_MYCTX</name>
<reference evidence="2 3" key="1">
    <citation type="submission" date="2015-03" db="EMBL/GenBank/DDBJ databases">
        <authorList>
            <consortium name="Pathogen Informatics"/>
        </authorList>
    </citation>
    <scope>NUCLEOTIDE SEQUENCE [LARGE SCALE GENOMIC DNA]</scope>
    <source>
        <strain evidence="2 3">M09401471</strain>
    </source>
</reference>
<proteinExistence type="predicted"/>